<proteinExistence type="predicted"/>
<evidence type="ECO:0008006" key="4">
    <source>
        <dbReference type="Google" id="ProtNLM"/>
    </source>
</evidence>
<sequence>MADEITTSETDVTQGLVEDLSPAKPPVEISVWWFIGPAIFVALIALVGWRMRVKIKAAIEELRKPPPPDPAKNAREALDELRRDMEGMDMREFIDRLARIFRAYLEGRFKIRATSQTTSEFLRAASKGLSFEAVTREKITEFLETSDRAKFAHHTVPEKTGNAFLAWVESYIAATEAAPPSKEEA</sequence>
<name>A0A8J3DDG6_9BACT</name>
<gene>
    <name evidence="2" type="ORF">GCM10007047_28950</name>
</gene>
<dbReference type="Proteomes" id="UP000642829">
    <property type="component" value="Unassembled WGS sequence"/>
</dbReference>
<feature type="transmembrane region" description="Helical" evidence="1">
    <location>
        <begin position="31"/>
        <end position="49"/>
    </location>
</feature>
<reference evidence="2" key="2">
    <citation type="submission" date="2020-09" db="EMBL/GenBank/DDBJ databases">
        <authorList>
            <person name="Sun Q."/>
            <person name="Kim S."/>
        </authorList>
    </citation>
    <scope>NUCLEOTIDE SEQUENCE</scope>
    <source>
        <strain evidence="2">KCTC 12870</strain>
    </source>
</reference>
<reference evidence="2" key="1">
    <citation type="journal article" date="2014" name="Int. J. Syst. Evol. Microbiol.">
        <title>Complete genome sequence of Corynebacterium casei LMG S-19264T (=DSM 44701T), isolated from a smear-ripened cheese.</title>
        <authorList>
            <consortium name="US DOE Joint Genome Institute (JGI-PGF)"/>
            <person name="Walter F."/>
            <person name="Albersmeier A."/>
            <person name="Kalinowski J."/>
            <person name="Ruckert C."/>
        </authorList>
    </citation>
    <scope>NUCLEOTIDE SEQUENCE</scope>
    <source>
        <strain evidence="2">KCTC 12870</strain>
    </source>
</reference>
<evidence type="ECO:0000256" key="1">
    <source>
        <dbReference type="SAM" id="Phobius"/>
    </source>
</evidence>
<dbReference type="EMBL" id="BMXG01000022">
    <property type="protein sequence ID" value="GHC09839.1"/>
    <property type="molecule type" value="Genomic_DNA"/>
</dbReference>
<comment type="caution">
    <text evidence="2">The sequence shown here is derived from an EMBL/GenBank/DDBJ whole genome shotgun (WGS) entry which is preliminary data.</text>
</comment>
<organism evidence="2 3">
    <name type="scientific">Cerasicoccus arenae</name>
    <dbReference type="NCBI Taxonomy" id="424488"/>
    <lineage>
        <taxon>Bacteria</taxon>
        <taxon>Pseudomonadati</taxon>
        <taxon>Verrucomicrobiota</taxon>
        <taxon>Opitutia</taxon>
        <taxon>Puniceicoccales</taxon>
        <taxon>Cerasicoccaceae</taxon>
        <taxon>Cerasicoccus</taxon>
    </lineage>
</organism>
<accession>A0A8J3DDG6</accession>
<keyword evidence="3" id="KW-1185">Reference proteome</keyword>
<protein>
    <recommendedName>
        <fullName evidence="4">DUF4381 domain-containing protein</fullName>
    </recommendedName>
</protein>
<dbReference type="RefSeq" id="WP_189516515.1">
    <property type="nucleotide sequence ID" value="NZ_BMXG01000022.1"/>
</dbReference>
<keyword evidence="1" id="KW-0472">Membrane</keyword>
<keyword evidence="1" id="KW-0812">Transmembrane</keyword>
<keyword evidence="1" id="KW-1133">Transmembrane helix</keyword>
<dbReference type="AlphaFoldDB" id="A0A8J3DDG6"/>
<evidence type="ECO:0000313" key="3">
    <source>
        <dbReference type="Proteomes" id="UP000642829"/>
    </source>
</evidence>
<evidence type="ECO:0000313" key="2">
    <source>
        <dbReference type="EMBL" id="GHC09839.1"/>
    </source>
</evidence>